<proteinExistence type="predicted"/>
<gene>
    <name evidence="1" type="ORF">RCL2_000101900</name>
</gene>
<dbReference type="Proteomes" id="UP000615446">
    <property type="component" value="Unassembled WGS sequence"/>
</dbReference>
<dbReference type="AlphaFoldDB" id="A0A8H3KSX2"/>
<comment type="caution">
    <text evidence="1">The sequence shown here is derived from an EMBL/GenBank/DDBJ whole genome shotgun (WGS) entry which is preliminary data.</text>
</comment>
<dbReference type="EMBL" id="BLAL01000006">
    <property type="protein sequence ID" value="GES73483.1"/>
    <property type="molecule type" value="Genomic_DNA"/>
</dbReference>
<evidence type="ECO:0000313" key="2">
    <source>
        <dbReference type="Proteomes" id="UP000615446"/>
    </source>
</evidence>
<dbReference type="OrthoDB" id="2427659at2759"/>
<accession>A0A8H3KSX2</accession>
<protein>
    <submittedName>
        <fullName evidence="1">Uncharacterized protein</fullName>
    </submittedName>
</protein>
<reference evidence="1" key="1">
    <citation type="submission" date="2019-10" db="EMBL/GenBank/DDBJ databases">
        <title>Conservation and host-specific expression of non-tandemly repeated heterogenous ribosome RNA gene in arbuscular mycorrhizal fungi.</title>
        <authorList>
            <person name="Maeda T."/>
            <person name="Kobayashi Y."/>
            <person name="Nakagawa T."/>
            <person name="Ezawa T."/>
            <person name="Yamaguchi K."/>
            <person name="Bino T."/>
            <person name="Nishimoto Y."/>
            <person name="Shigenobu S."/>
            <person name="Kawaguchi M."/>
        </authorList>
    </citation>
    <scope>NUCLEOTIDE SEQUENCE</scope>
    <source>
        <strain evidence="1">HR1</strain>
    </source>
</reference>
<name>A0A8H3KSX2_9GLOM</name>
<organism evidence="1 2">
    <name type="scientific">Rhizophagus clarus</name>
    <dbReference type="NCBI Taxonomy" id="94130"/>
    <lineage>
        <taxon>Eukaryota</taxon>
        <taxon>Fungi</taxon>
        <taxon>Fungi incertae sedis</taxon>
        <taxon>Mucoromycota</taxon>
        <taxon>Glomeromycotina</taxon>
        <taxon>Glomeromycetes</taxon>
        <taxon>Glomerales</taxon>
        <taxon>Glomeraceae</taxon>
        <taxon>Rhizophagus</taxon>
    </lineage>
</organism>
<evidence type="ECO:0000313" key="1">
    <source>
        <dbReference type="EMBL" id="GES73483.1"/>
    </source>
</evidence>
<sequence length="161" mass="18809">MSQNQEDKTKAYRDYLDELKCLFLRVRHPLKSAIQDLVRQIFNYDLNSAEGKCIKVANKNLGDSRNKLINAFWINLFCNYRNTTGPLQKDEIVKFVDESVTVQVLSCWLNITNMDELKEQHSLPHLRKFIQHALVINYEGRNVEGVKTLDKITKSIAYNFL</sequence>